<feature type="domain" description="Core-binding (CB)" evidence="3">
    <location>
        <begin position="106"/>
        <end position="153"/>
    </location>
</feature>
<gene>
    <name evidence="4" type="ORF">A2782_04020</name>
</gene>
<proteinExistence type="predicted"/>
<dbReference type="Proteomes" id="UP000177967">
    <property type="component" value="Unassembled WGS sequence"/>
</dbReference>
<dbReference type="GO" id="GO:0015074">
    <property type="term" value="P:DNA integration"/>
    <property type="evidence" value="ECO:0007669"/>
    <property type="project" value="InterPro"/>
</dbReference>
<accession>A0A1G1UZR0</accession>
<evidence type="ECO:0000313" key="5">
    <source>
        <dbReference type="Proteomes" id="UP000177967"/>
    </source>
</evidence>
<evidence type="ECO:0000256" key="2">
    <source>
        <dbReference type="PROSITE-ProRule" id="PRU01248"/>
    </source>
</evidence>
<organism evidence="4 5">
    <name type="scientific">Candidatus Blackburnbacteria bacterium RIFCSPHIGHO2_01_FULL_43_15b</name>
    <dbReference type="NCBI Taxonomy" id="1797513"/>
    <lineage>
        <taxon>Bacteria</taxon>
        <taxon>Candidatus Blackburniibacteriota</taxon>
    </lineage>
</organism>
<dbReference type="AlphaFoldDB" id="A0A1G1UZR0"/>
<evidence type="ECO:0000313" key="4">
    <source>
        <dbReference type="EMBL" id="OGY08565.1"/>
    </source>
</evidence>
<dbReference type="InterPro" id="IPR010998">
    <property type="entry name" value="Integrase_recombinase_N"/>
</dbReference>
<dbReference type="PROSITE" id="PS51900">
    <property type="entry name" value="CB"/>
    <property type="match status" value="2"/>
</dbReference>
<evidence type="ECO:0000256" key="1">
    <source>
        <dbReference type="ARBA" id="ARBA00023125"/>
    </source>
</evidence>
<keyword evidence="1 2" id="KW-0238">DNA-binding</keyword>
<dbReference type="Gene3D" id="1.10.150.130">
    <property type="match status" value="2"/>
</dbReference>
<name>A0A1G1UZR0_9BACT</name>
<feature type="domain" description="Core-binding (CB)" evidence="3">
    <location>
        <begin position="1"/>
        <end position="89"/>
    </location>
</feature>
<dbReference type="SUPFAM" id="SSF47823">
    <property type="entry name" value="lambda integrase-like, N-terminal domain"/>
    <property type="match status" value="1"/>
</dbReference>
<dbReference type="GO" id="GO:0003677">
    <property type="term" value="F:DNA binding"/>
    <property type="evidence" value="ECO:0007669"/>
    <property type="project" value="UniProtKB-UniRule"/>
</dbReference>
<dbReference type="InterPro" id="IPR004107">
    <property type="entry name" value="Integrase_SAM-like_N"/>
</dbReference>
<dbReference type="EMBL" id="MHBW01000025">
    <property type="protein sequence ID" value="OGY08565.1"/>
    <property type="molecule type" value="Genomic_DNA"/>
</dbReference>
<evidence type="ECO:0000259" key="3">
    <source>
        <dbReference type="PROSITE" id="PS51900"/>
    </source>
</evidence>
<comment type="caution">
    <text evidence="4">The sequence shown here is derived from an EMBL/GenBank/DDBJ whole genome shotgun (WGS) entry which is preliminary data.</text>
</comment>
<dbReference type="STRING" id="1797513.A2782_04020"/>
<reference evidence="4 5" key="1">
    <citation type="journal article" date="2016" name="Nat. Commun.">
        <title>Thousands of microbial genomes shed light on interconnected biogeochemical processes in an aquifer system.</title>
        <authorList>
            <person name="Anantharaman K."/>
            <person name="Brown C.T."/>
            <person name="Hug L.A."/>
            <person name="Sharon I."/>
            <person name="Castelle C.J."/>
            <person name="Probst A.J."/>
            <person name="Thomas B.C."/>
            <person name="Singh A."/>
            <person name="Wilkins M.J."/>
            <person name="Karaoz U."/>
            <person name="Brodie E.L."/>
            <person name="Williams K.H."/>
            <person name="Hubbard S.S."/>
            <person name="Banfield J.F."/>
        </authorList>
    </citation>
    <scope>NUCLEOTIDE SEQUENCE [LARGE SCALE GENOMIC DNA]</scope>
</reference>
<protein>
    <recommendedName>
        <fullName evidence="3">Core-binding (CB) domain-containing protein</fullName>
    </recommendedName>
</protein>
<dbReference type="InterPro" id="IPR044068">
    <property type="entry name" value="CB"/>
</dbReference>
<sequence>MSTTAQFEQYLLTKKHVSCKTLRNYRCDINHFVNFALIQTSTRSVEDLLPHFNSQLVKIYRHSQAEGGTPTNTINRRLSTLRNFARFLGNSLGVVENIRKAATEQQKLEKMLDEFKKHLEEQGVSKSTLKNYLSDVNQFFVYIERAQESGREA</sequence>
<dbReference type="Pfam" id="PF02899">
    <property type="entry name" value="Phage_int_SAM_1"/>
    <property type="match status" value="1"/>
</dbReference>